<keyword evidence="1" id="KW-0472">Membrane</keyword>
<dbReference type="GeneID" id="17262306"/>
<dbReference type="HOGENOM" id="CLU_1296489_0_0_1"/>
<name>A0A0D3IY11_EMIH1</name>
<evidence type="ECO:0000256" key="1">
    <source>
        <dbReference type="SAM" id="Phobius"/>
    </source>
</evidence>
<dbReference type="EnsemblProtists" id="EOD32071">
    <property type="protein sequence ID" value="EOD32071"/>
    <property type="gene ID" value="EMIHUDRAFT_434191"/>
</dbReference>
<dbReference type="GeneID" id="17277343"/>
<accession>A0A0D3IY11</accession>
<feature type="transmembrane region" description="Helical" evidence="1">
    <location>
        <begin position="12"/>
        <end position="32"/>
    </location>
</feature>
<feature type="transmembrane region" description="Helical" evidence="1">
    <location>
        <begin position="74"/>
        <end position="99"/>
    </location>
</feature>
<dbReference type="PaxDb" id="2903-EOD16146"/>
<dbReference type="RefSeq" id="XP_005768575.1">
    <property type="nucleotide sequence ID" value="XM_005768518.1"/>
</dbReference>
<keyword evidence="3" id="KW-1185">Reference proteome</keyword>
<dbReference type="Proteomes" id="UP000013827">
    <property type="component" value="Unassembled WGS sequence"/>
</dbReference>
<dbReference type="RefSeq" id="XP_005784500.1">
    <property type="nucleotide sequence ID" value="XM_005784443.1"/>
</dbReference>
<reference evidence="2" key="2">
    <citation type="submission" date="2024-10" db="UniProtKB">
        <authorList>
            <consortium name="EnsemblProtists"/>
        </authorList>
    </citation>
    <scope>IDENTIFICATION</scope>
</reference>
<dbReference type="KEGG" id="ehx:EMIHUDRAFT_434191"/>
<keyword evidence="1" id="KW-0812">Transmembrane</keyword>
<dbReference type="AlphaFoldDB" id="A0A0D3IY11"/>
<keyword evidence="1" id="KW-1133">Transmembrane helix</keyword>
<protein>
    <submittedName>
        <fullName evidence="2">Uncharacterized protein</fullName>
    </submittedName>
</protein>
<evidence type="ECO:0000313" key="2">
    <source>
        <dbReference type="EnsemblProtists" id="EOD16146"/>
    </source>
</evidence>
<organism evidence="2 3">
    <name type="scientific">Emiliania huxleyi (strain CCMP1516)</name>
    <dbReference type="NCBI Taxonomy" id="280463"/>
    <lineage>
        <taxon>Eukaryota</taxon>
        <taxon>Haptista</taxon>
        <taxon>Haptophyta</taxon>
        <taxon>Prymnesiophyceae</taxon>
        <taxon>Isochrysidales</taxon>
        <taxon>Noelaerhabdaceae</taxon>
        <taxon>Emiliania</taxon>
    </lineage>
</organism>
<reference evidence="3" key="1">
    <citation type="journal article" date="2013" name="Nature">
        <title>Pan genome of the phytoplankton Emiliania underpins its global distribution.</title>
        <authorList>
            <person name="Read B.A."/>
            <person name="Kegel J."/>
            <person name="Klute M.J."/>
            <person name="Kuo A."/>
            <person name="Lefebvre S.C."/>
            <person name="Maumus F."/>
            <person name="Mayer C."/>
            <person name="Miller J."/>
            <person name="Monier A."/>
            <person name="Salamov A."/>
            <person name="Young J."/>
            <person name="Aguilar M."/>
            <person name="Claverie J.M."/>
            <person name="Frickenhaus S."/>
            <person name="Gonzalez K."/>
            <person name="Herman E.K."/>
            <person name="Lin Y.C."/>
            <person name="Napier J."/>
            <person name="Ogata H."/>
            <person name="Sarno A.F."/>
            <person name="Shmutz J."/>
            <person name="Schroeder D."/>
            <person name="de Vargas C."/>
            <person name="Verret F."/>
            <person name="von Dassow P."/>
            <person name="Valentin K."/>
            <person name="Van de Peer Y."/>
            <person name="Wheeler G."/>
            <person name="Dacks J.B."/>
            <person name="Delwiche C.F."/>
            <person name="Dyhrman S.T."/>
            <person name="Glockner G."/>
            <person name="John U."/>
            <person name="Richards T."/>
            <person name="Worden A.Z."/>
            <person name="Zhang X."/>
            <person name="Grigoriev I.V."/>
            <person name="Allen A.E."/>
            <person name="Bidle K."/>
            <person name="Borodovsky M."/>
            <person name="Bowler C."/>
            <person name="Brownlee C."/>
            <person name="Cock J.M."/>
            <person name="Elias M."/>
            <person name="Gladyshev V.N."/>
            <person name="Groth M."/>
            <person name="Guda C."/>
            <person name="Hadaegh A."/>
            <person name="Iglesias-Rodriguez M.D."/>
            <person name="Jenkins J."/>
            <person name="Jones B.M."/>
            <person name="Lawson T."/>
            <person name="Leese F."/>
            <person name="Lindquist E."/>
            <person name="Lobanov A."/>
            <person name="Lomsadze A."/>
            <person name="Malik S.B."/>
            <person name="Marsh M.E."/>
            <person name="Mackinder L."/>
            <person name="Mock T."/>
            <person name="Mueller-Roeber B."/>
            <person name="Pagarete A."/>
            <person name="Parker M."/>
            <person name="Probert I."/>
            <person name="Quesneville H."/>
            <person name="Raines C."/>
            <person name="Rensing S.A."/>
            <person name="Riano-Pachon D.M."/>
            <person name="Richier S."/>
            <person name="Rokitta S."/>
            <person name="Shiraiwa Y."/>
            <person name="Soanes D.M."/>
            <person name="van der Giezen M."/>
            <person name="Wahlund T.M."/>
            <person name="Williams B."/>
            <person name="Wilson W."/>
            <person name="Wolfe G."/>
            <person name="Wurch L.L."/>
        </authorList>
    </citation>
    <scope>NUCLEOTIDE SEQUENCE</scope>
</reference>
<dbReference type="KEGG" id="ehx:EMIHUDRAFT_445468"/>
<sequence>MPTSFIVCTVMWFIHGFVLDVVVIGVLPFLSASASDAQRADKFPWALGGYSGFAKVPNLAPTHRRFIAENAAYALLRIAPAFFIQNVEVLLLAVISYFIEGVTIAWEISCYKAPAGSMVPQTLMAVFASIVTYTVTNNAGGYIPNVDASLLTAMQGFCAATWGCWLVGALSTATAKEDGHRV</sequence>
<dbReference type="EnsemblProtists" id="EOD16146">
    <property type="protein sequence ID" value="EOD16146"/>
    <property type="gene ID" value="EMIHUDRAFT_445468"/>
</dbReference>
<evidence type="ECO:0000313" key="3">
    <source>
        <dbReference type="Proteomes" id="UP000013827"/>
    </source>
</evidence>
<proteinExistence type="predicted"/>